<dbReference type="SUPFAM" id="SSF53474">
    <property type="entry name" value="alpha/beta-Hydrolases"/>
    <property type="match status" value="1"/>
</dbReference>
<reference evidence="5" key="1">
    <citation type="submission" date="2015-01" db="EMBL/GenBank/DDBJ databases">
        <authorList>
            <person name="Durling Mikael"/>
        </authorList>
    </citation>
    <scope>NUCLEOTIDE SEQUENCE</scope>
</reference>
<dbReference type="EMBL" id="CDPU01000002">
    <property type="protein sequence ID" value="CEO45486.1"/>
    <property type="molecule type" value="Genomic_DNA"/>
</dbReference>
<dbReference type="PANTHER" id="PTHR43918">
    <property type="entry name" value="ACETYLCHOLINESTERASE"/>
    <property type="match status" value="1"/>
</dbReference>
<feature type="chain" id="PRO_5005110686" description="Carboxylic ester hydrolase" evidence="3">
    <location>
        <begin position="26"/>
        <end position="570"/>
    </location>
</feature>
<proteinExistence type="inferred from homology"/>
<evidence type="ECO:0000256" key="3">
    <source>
        <dbReference type="RuleBase" id="RU361235"/>
    </source>
</evidence>
<dbReference type="InterPro" id="IPR029058">
    <property type="entry name" value="AB_hydrolase_fold"/>
</dbReference>
<evidence type="ECO:0000256" key="2">
    <source>
        <dbReference type="ARBA" id="ARBA00022801"/>
    </source>
</evidence>
<dbReference type="Pfam" id="PF00135">
    <property type="entry name" value="COesterase"/>
    <property type="match status" value="1"/>
</dbReference>
<evidence type="ECO:0000313" key="5">
    <source>
        <dbReference type="EMBL" id="CEO45486.1"/>
    </source>
</evidence>
<feature type="signal peptide" evidence="3">
    <location>
        <begin position="1"/>
        <end position="25"/>
    </location>
</feature>
<dbReference type="GO" id="GO:0052689">
    <property type="term" value="F:carboxylic ester hydrolase activity"/>
    <property type="evidence" value="ECO:0007669"/>
    <property type="project" value="TreeGrafter"/>
</dbReference>
<keyword evidence="3" id="KW-0732">Signal</keyword>
<feature type="domain" description="Carboxylesterase type B" evidence="4">
    <location>
        <begin position="30"/>
        <end position="534"/>
    </location>
</feature>
<dbReference type="AlphaFoldDB" id="A0A0B7JSK2"/>
<dbReference type="PROSITE" id="PS00122">
    <property type="entry name" value="CARBOXYLESTERASE_B_1"/>
    <property type="match status" value="1"/>
</dbReference>
<dbReference type="InterPro" id="IPR019826">
    <property type="entry name" value="Carboxylesterase_B_AS"/>
</dbReference>
<dbReference type="InterPro" id="IPR002018">
    <property type="entry name" value="CarbesteraseB"/>
</dbReference>
<evidence type="ECO:0000259" key="4">
    <source>
        <dbReference type="Pfam" id="PF00135"/>
    </source>
</evidence>
<name>A0A0B7JSK2_BIOOC</name>
<organism evidence="5">
    <name type="scientific">Bionectria ochroleuca</name>
    <name type="common">Gliocladium roseum</name>
    <dbReference type="NCBI Taxonomy" id="29856"/>
    <lineage>
        <taxon>Eukaryota</taxon>
        <taxon>Fungi</taxon>
        <taxon>Dikarya</taxon>
        <taxon>Ascomycota</taxon>
        <taxon>Pezizomycotina</taxon>
        <taxon>Sordariomycetes</taxon>
        <taxon>Hypocreomycetidae</taxon>
        <taxon>Hypocreales</taxon>
        <taxon>Bionectriaceae</taxon>
        <taxon>Clonostachys</taxon>
    </lineage>
</organism>
<evidence type="ECO:0000256" key="1">
    <source>
        <dbReference type="ARBA" id="ARBA00005964"/>
    </source>
</evidence>
<protein>
    <recommendedName>
        <fullName evidence="3">Carboxylic ester hydrolase</fullName>
        <ecNumber evidence="3">3.1.1.-</ecNumber>
    </recommendedName>
</protein>
<comment type="similarity">
    <text evidence="1 3">Belongs to the type-B carboxylesterase/lipase family.</text>
</comment>
<accession>A0A0B7JSK2</accession>
<keyword evidence="2 3" id="KW-0378">Hydrolase</keyword>
<dbReference type="ESTHER" id="biooc-a0a0b7jsk2">
    <property type="family name" value="Fungal_carboxylesterase_lipase"/>
</dbReference>
<dbReference type="Gene3D" id="3.40.50.1820">
    <property type="entry name" value="alpha/beta hydrolase"/>
    <property type="match status" value="1"/>
</dbReference>
<dbReference type="EC" id="3.1.1.-" evidence="3"/>
<dbReference type="PANTHER" id="PTHR43918:SF4">
    <property type="entry name" value="CARBOXYLIC ESTER HYDROLASE"/>
    <property type="match status" value="1"/>
</dbReference>
<sequence>MAKLLLVVRLLALIAAAALPQTVESAPGPPTASVQNGTFTGLHLPQLNQDLFLGVPFARPPVGDLRLRHPQSLNHSWEGDRDATRRGNSCVGYAGFAKGLNMSEDCLTLDIARPAQAGPGDDFPVLVWIYGGGFTAGGSADSRYNTSYLVKASVAMNKPILTVSINYRVGGWGFLASQEMHEDGASNIGLFDQRLALRWVKENIKAFGGDPDKITIAGESAGAFSAGYHLVSFDGNNENLFRAAILQSGTALGPSVNSVEQLPTSFQPIYDNVTETVGCSTAADTLACLRQVPFEALNDAFAPFVLTPILDGKFLSRLPSKSFAQGLVADVAVLAGSTTDEGTATFFGPRGTLHNDSDMRGFIESMGNGLERGTVDKLLELYPDDPSQGCPFGTGEMRFEQHGLQYKRGAAIVGDSVIHAGRRATTEYFASRPHHRRKPVFSYRFDERPWNGVLELIATETPVFSTHYSDVCFFFNIDPAVSQNDTNWIGPYPDYHELADLMSGSWVSFVHGLDPNHQPAINEKQIPLWPDYSLGGHNFVFRASGSHVERDHWRVSQLSFWGTIWEALKT</sequence>
<dbReference type="InterPro" id="IPR050654">
    <property type="entry name" value="AChE-related_enzymes"/>
</dbReference>
<gene>
    <name evidence="5" type="ORF">BN869_000001541_1</name>
</gene>